<evidence type="ECO:0000313" key="1">
    <source>
        <dbReference type="EMBL" id="GBL78469.1"/>
    </source>
</evidence>
<dbReference type="AlphaFoldDB" id="A0A4Y2AGS9"/>
<comment type="caution">
    <text evidence="1">The sequence shown here is derived from an EMBL/GenBank/DDBJ whole genome shotgun (WGS) entry which is preliminary data.</text>
</comment>
<sequence length="129" mass="14711">MMDDAGFQLRSLVTCPWNTRSLKKPHSQKSQGFRFGDLAGQTFENVHEMTRTSGKLGRLSDFTRIAVCAVVLSCMNTVLAKLYVHGLSINNILKTYRRIMNDRTQFIDRNEGDMANELRLIMYICSTCP</sequence>
<keyword evidence="2" id="KW-1185">Reference proteome</keyword>
<proteinExistence type="predicted"/>
<reference evidence="1 2" key="1">
    <citation type="journal article" date="2019" name="Sci. Rep.">
        <title>Orb-weaving spider Araneus ventricosus genome elucidates the spidroin gene catalogue.</title>
        <authorList>
            <person name="Kono N."/>
            <person name="Nakamura H."/>
            <person name="Ohtoshi R."/>
            <person name="Moran D.A.P."/>
            <person name="Shinohara A."/>
            <person name="Yoshida Y."/>
            <person name="Fujiwara M."/>
            <person name="Mori M."/>
            <person name="Tomita M."/>
            <person name="Arakawa K."/>
        </authorList>
    </citation>
    <scope>NUCLEOTIDE SEQUENCE [LARGE SCALE GENOMIC DNA]</scope>
</reference>
<dbReference type="EMBL" id="BGPR01000015">
    <property type="protein sequence ID" value="GBL78469.1"/>
    <property type="molecule type" value="Genomic_DNA"/>
</dbReference>
<protein>
    <submittedName>
        <fullName evidence="1">Uncharacterized protein</fullName>
    </submittedName>
</protein>
<gene>
    <name evidence="1" type="ORF">AVEN_42957_1</name>
</gene>
<dbReference type="Proteomes" id="UP000499080">
    <property type="component" value="Unassembled WGS sequence"/>
</dbReference>
<name>A0A4Y2AGS9_ARAVE</name>
<accession>A0A4Y2AGS9</accession>
<organism evidence="1 2">
    <name type="scientific">Araneus ventricosus</name>
    <name type="common">Orbweaver spider</name>
    <name type="synonym">Epeira ventricosa</name>
    <dbReference type="NCBI Taxonomy" id="182803"/>
    <lineage>
        <taxon>Eukaryota</taxon>
        <taxon>Metazoa</taxon>
        <taxon>Ecdysozoa</taxon>
        <taxon>Arthropoda</taxon>
        <taxon>Chelicerata</taxon>
        <taxon>Arachnida</taxon>
        <taxon>Araneae</taxon>
        <taxon>Araneomorphae</taxon>
        <taxon>Entelegynae</taxon>
        <taxon>Araneoidea</taxon>
        <taxon>Araneidae</taxon>
        <taxon>Araneus</taxon>
    </lineage>
</organism>
<evidence type="ECO:0000313" key="2">
    <source>
        <dbReference type="Proteomes" id="UP000499080"/>
    </source>
</evidence>